<keyword evidence="1" id="KW-0472">Membrane</keyword>
<comment type="caution">
    <text evidence="2">The sequence shown here is derived from an EMBL/GenBank/DDBJ whole genome shotgun (WGS) entry which is preliminary data.</text>
</comment>
<dbReference type="EMBL" id="LNIX01000001">
    <property type="protein sequence ID" value="OXA63495.1"/>
    <property type="molecule type" value="Genomic_DNA"/>
</dbReference>
<accession>A0A226F142</accession>
<proteinExistence type="predicted"/>
<evidence type="ECO:0000313" key="2">
    <source>
        <dbReference type="EMBL" id="OXA63495.1"/>
    </source>
</evidence>
<dbReference type="AlphaFoldDB" id="A0A226F142"/>
<protein>
    <submittedName>
        <fullName evidence="2">Outer-membrane lipoprotein carrier protein</fullName>
    </submittedName>
</protein>
<keyword evidence="1" id="KW-0812">Transmembrane</keyword>
<feature type="transmembrane region" description="Helical" evidence="1">
    <location>
        <begin position="76"/>
        <end position="97"/>
    </location>
</feature>
<organism evidence="2 3">
    <name type="scientific">Folsomia candida</name>
    <name type="common">Springtail</name>
    <dbReference type="NCBI Taxonomy" id="158441"/>
    <lineage>
        <taxon>Eukaryota</taxon>
        <taxon>Metazoa</taxon>
        <taxon>Ecdysozoa</taxon>
        <taxon>Arthropoda</taxon>
        <taxon>Hexapoda</taxon>
        <taxon>Collembola</taxon>
        <taxon>Entomobryomorpha</taxon>
        <taxon>Isotomoidea</taxon>
        <taxon>Isotomidae</taxon>
        <taxon>Proisotominae</taxon>
        <taxon>Folsomia</taxon>
    </lineage>
</organism>
<gene>
    <name evidence="2" type="ORF">Fcan01_03317</name>
</gene>
<feature type="transmembrane region" description="Helical" evidence="1">
    <location>
        <begin position="42"/>
        <end position="64"/>
    </location>
</feature>
<feature type="transmembrane region" description="Helical" evidence="1">
    <location>
        <begin position="151"/>
        <end position="169"/>
    </location>
</feature>
<evidence type="ECO:0000313" key="3">
    <source>
        <dbReference type="Proteomes" id="UP000198287"/>
    </source>
</evidence>
<evidence type="ECO:0000256" key="1">
    <source>
        <dbReference type="SAM" id="Phobius"/>
    </source>
</evidence>
<dbReference type="Proteomes" id="UP000198287">
    <property type="component" value="Unassembled WGS sequence"/>
</dbReference>
<name>A0A226F142_FOLCA</name>
<keyword evidence="1" id="KW-1133">Transmembrane helix</keyword>
<reference evidence="2 3" key="1">
    <citation type="submission" date="2015-12" db="EMBL/GenBank/DDBJ databases">
        <title>The genome of Folsomia candida.</title>
        <authorList>
            <person name="Faddeeva A."/>
            <person name="Derks M.F."/>
            <person name="Anvar Y."/>
            <person name="Smit S."/>
            <person name="Van Straalen N."/>
            <person name="Roelofs D."/>
        </authorList>
    </citation>
    <scope>NUCLEOTIDE SEQUENCE [LARGE SCALE GENOMIC DNA]</scope>
    <source>
        <strain evidence="2 3">VU population</strain>
        <tissue evidence="2">Whole body</tissue>
    </source>
</reference>
<keyword evidence="2" id="KW-0449">Lipoprotein</keyword>
<keyword evidence="3" id="KW-1185">Reference proteome</keyword>
<sequence>MPSQYILAAYETYAKTYQKWNKIPIEWDLKNKKLRCNSLSHLIIWEFDICCAFIIVSMIAGLILQQLISRDENVPLSVLFANGTSFIVMIAAISVYINMVLNGRSFVTGYNQLLTLESNLEALEENSHAAGRLKPEPDNDLFVKALKPCTLFCYPSALVVTCVAVFLKIDPGYLFFHQTRVFLGYANDSAWTTEMIVGFLRSSVFFLALMETGRVWPLACMVHISYKMMISNCIGVMHRITQRIHECGISKIKNVALLKMVLYQQNNLNLVMGLGGSLDQTALFIQLQMTVICGIVTNFATLRFYDSLPFVIYHKMPFISLLLALCTNAMLKYCHVIADNSTDLRILLTKVTGWNGRRGYFSRKVAAIRGLRIYGGVGHVQILWIERGTKAKFFDFILNQTIDLLLAIPRGVKIYKSKAGKRAKSKLAVAL</sequence>